<evidence type="ECO:0000313" key="5">
    <source>
        <dbReference type="Proteomes" id="UP000288805"/>
    </source>
</evidence>
<keyword evidence="1" id="KW-0064">Aspartyl protease</keyword>
<dbReference type="PANTHER" id="PTHR11439">
    <property type="entry name" value="GAG-POL-RELATED RETROTRANSPOSON"/>
    <property type="match status" value="1"/>
</dbReference>
<comment type="caution">
    <text evidence="4">The sequence shown here is derived from an EMBL/GenBank/DDBJ whole genome shotgun (WGS) entry which is preliminary data.</text>
</comment>
<dbReference type="Pfam" id="PF14223">
    <property type="entry name" value="Retrotran_gag_2"/>
    <property type="match status" value="1"/>
</dbReference>
<dbReference type="SUPFAM" id="SSF56672">
    <property type="entry name" value="DNA/RNA polymerases"/>
    <property type="match status" value="1"/>
</dbReference>
<gene>
    <name evidence="4" type="primary">RE1_2088</name>
    <name evidence="4" type="ORF">CK203_106218</name>
</gene>
<dbReference type="AlphaFoldDB" id="A0A438DRV8"/>
<feature type="domain" description="Reverse transcriptase Ty1/copia-type" evidence="2">
    <location>
        <begin position="377"/>
        <end position="478"/>
    </location>
</feature>
<evidence type="ECO:0000259" key="3">
    <source>
        <dbReference type="Pfam" id="PF22936"/>
    </source>
</evidence>
<dbReference type="InterPro" id="IPR013103">
    <property type="entry name" value="RVT_2"/>
</dbReference>
<reference evidence="4 5" key="1">
    <citation type="journal article" date="2018" name="PLoS Genet.">
        <title>Population sequencing reveals clonal diversity and ancestral inbreeding in the grapevine cultivar Chardonnay.</title>
        <authorList>
            <person name="Roach M.J."/>
            <person name="Johnson D.L."/>
            <person name="Bohlmann J."/>
            <person name="van Vuuren H.J."/>
            <person name="Jones S.J."/>
            <person name="Pretorius I.S."/>
            <person name="Schmidt S.A."/>
            <person name="Borneman A.R."/>
        </authorList>
    </citation>
    <scope>NUCLEOTIDE SEQUENCE [LARGE SCALE GENOMIC DNA]</scope>
    <source>
        <strain evidence="5">cv. Chardonnay</strain>
        <tissue evidence="4">Leaf</tissue>
    </source>
</reference>
<dbReference type="InterPro" id="IPR054722">
    <property type="entry name" value="PolX-like_BBD"/>
</dbReference>
<feature type="domain" description="Retrovirus-related Pol polyprotein from transposon TNT 1-94-like beta-barrel" evidence="3">
    <location>
        <begin position="233"/>
        <end position="288"/>
    </location>
</feature>
<dbReference type="EMBL" id="QGNW01001512">
    <property type="protein sequence ID" value="RVW38182.1"/>
    <property type="molecule type" value="Genomic_DNA"/>
</dbReference>
<dbReference type="Proteomes" id="UP000288805">
    <property type="component" value="Unassembled WGS sequence"/>
</dbReference>
<dbReference type="PANTHER" id="PTHR11439:SF517">
    <property type="entry name" value="CYSTEINE-RICH RLK (RECEPTOR-LIKE PROTEIN KINASE) 8"/>
    <property type="match status" value="1"/>
</dbReference>
<evidence type="ECO:0000313" key="4">
    <source>
        <dbReference type="EMBL" id="RVW38182.1"/>
    </source>
</evidence>
<organism evidence="4 5">
    <name type="scientific">Vitis vinifera</name>
    <name type="common">Grape</name>
    <dbReference type="NCBI Taxonomy" id="29760"/>
    <lineage>
        <taxon>Eukaryota</taxon>
        <taxon>Viridiplantae</taxon>
        <taxon>Streptophyta</taxon>
        <taxon>Embryophyta</taxon>
        <taxon>Tracheophyta</taxon>
        <taxon>Spermatophyta</taxon>
        <taxon>Magnoliopsida</taxon>
        <taxon>eudicotyledons</taxon>
        <taxon>Gunneridae</taxon>
        <taxon>Pentapetalae</taxon>
        <taxon>rosids</taxon>
        <taxon>Vitales</taxon>
        <taxon>Vitaceae</taxon>
        <taxon>Viteae</taxon>
        <taxon>Vitis</taxon>
    </lineage>
</organism>
<sequence>MATESNFMQLAIPKLDEHYDHWCMLMENFFSSKEYWNLIEQGIPTAEAGAELTERQKKVIEDAKLEDLKKYQRTALVQHAQRQALQKEFEMLNMKVGESVNEYFARTLTIANNMRVHGEKMEDVVIIEKILRSMTPKFDYVVYSIEESNDLDTLSIDVLQSSLLVHEQRMNGHFVEEQALKVTYEDQSRGRGRDCGGFREREIETKAHYVEANGEILLMAHADVKKASKEELWFLDSSCSNHMCGKKELFSKLDESFSTSVKLGDNSSMVVIGKGNIRTLVNGIMQVIIEKSNFGSKNMTPEEAWSRSKPSVDHFRVFGCISHVHIPDNKRTNLDDKSVRCVLLRYEMEKSNGCRDRSHERNDTWELTNLPTEAKKVGGYTQEHEVDYTEVSAPVARLDTIRVVISLAALKEWTIYQLDVKSAFLHGELSEEVFVEQHPGYEQKGNEQKVYKLKKALYGLKQVPRACQKKYTQEVLERFSMDKCNPVHNPMVLGFKLTKNGDGVRIDNTFYKKIVGSLMYLTATRPDVMFVVSRISKFMDYPTELHLQLAKRILRYLKCTIDFGVFYKKGGNEELVAYTNSDYVGDLDDRKKHFRLCVYVKLRNNVLVLKETTCGPLVYY</sequence>
<proteinExistence type="predicted"/>
<dbReference type="GO" id="GO:0004190">
    <property type="term" value="F:aspartic-type endopeptidase activity"/>
    <property type="evidence" value="ECO:0007669"/>
    <property type="project" value="UniProtKB-KW"/>
</dbReference>
<evidence type="ECO:0000259" key="2">
    <source>
        <dbReference type="Pfam" id="PF07727"/>
    </source>
</evidence>
<name>A0A438DRV8_VITVI</name>
<dbReference type="InterPro" id="IPR043502">
    <property type="entry name" value="DNA/RNA_pol_sf"/>
</dbReference>
<keyword evidence="1" id="KW-0378">Hydrolase</keyword>
<dbReference type="Pfam" id="PF07727">
    <property type="entry name" value="RVT_2"/>
    <property type="match status" value="1"/>
</dbReference>
<dbReference type="Pfam" id="PF22936">
    <property type="entry name" value="Pol_BBD"/>
    <property type="match status" value="1"/>
</dbReference>
<protein>
    <submittedName>
        <fullName evidence="4">Retrovirus-related Pol polyprotein from transposon RE1</fullName>
    </submittedName>
</protein>
<keyword evidence="1" id="KW-0645">Protease</keyword>
<evidence type="ECO:0000256" key="1">
    <source>
        <dbReference type="ARBA" id="ARBA00022750"/>
    </source>
</evidence>
<accession>A0A438DRV8</accession>